<comment type="caution">
    <text evidence="1">The sequence shown here is derived from an EMBL/GenBank/DDBJ whole genome shotgun (WGS) entry which is preliminary data.</text>
</comment>
<name>A0ABD0Z3Y1_9HEMI</name>
<proteinExistence type="predicted"/>
<evidence type="ECO:0000313" key="1">
    <source>
        <dbReference type="EMBL" id="KAL1139227.1"/>
    </source>
</evidence>
<reference evidence="1 2" key="1">
    <citation type="submission" date="2024-07" db="EMBL/GenBank/DDBJ databases">
        <title>Chromosome-level genome assembly of the water stick insect Ranatra chinensis (Heteroptera: Nepidae).</title>
        <authorList>
            <person name="Liu X."/>
        </authorList>
    </citation>
    <scope>NUCLEOTIDE SEQUENCE [LARGE SCALE GENOMIC DNA]</scope>
    <source>
        <strain evidence="1">Cailab_2021Rc</strain>
        <tissue evidence="1">Muscle</tissue>
    </source>
</reference>
<protein>
    <submittedName>
        <fullName evidence="1">Uncharacterized protein</fullName>
    </submittedName>
</protein>
<gene>
    <name evidence="1" type="ORF">AAG570_006213</name>
</gene>
<dbReference type="Proteomes" id="UP001558652">
    <property type="component" value="Unassembled WGS sequence"/>
</dbReference>
<organism evidence="1 2">
    <name type="scientific">Ranatra chinensis</name>
    <dbReference type="NCBI Taxonomy" id="642074"/>
    <lineage>
        <taxon>Eukaryota</taxon>
        <taxon>Metazoa</taxon>
        <taxon>Ecdysozoa</taxon>
        <taxon>Arthropoda</taxon>
        <taxon>Hexapoda</taxon>
        <taxon>Insecta</taxon>
        <taxon>Pterygota</taxon>
        <taxon>Neoptera</taxon>
        <taxon>Paraneoptera</taxon>
        <taxon>Hemiptera</taxon>
        <taxon>Heteroptera</taxon>
        <taxon>Panheteroptera</taxon>
        <taxon>Nepomorpha</taxon>
        <taxon>Nepidae</taxon>
        <taxon>Ranatrinae</taxon>
        <taxon>Ranatra</taxon>
    </lineage>
</organism>
<evidence type="ECO:0000313" key="2">
    <source>
        <dbReference type="Proteomes" id="UP001558652"/>
    </source>
</evidence>
<accession>A0ABD0Z3Y1</accession>
<dbReference type="EMBL" id="JBFDAA010000002">
    <property type="protein sequence ID" value="KAL1139227.1"/>
    <property type="molecule type" value="Genomic_DNA"/>
</dbReference>
<dbReference type="AlphaFoldDB" id="A0ABD0Z3Y1"/>
<sequence>MLMRYYLRSISFHMLRTDLRRRFAKLSEVTGRSGDGGFGDGSGGVDGDDIGGYDVGNIVVGGGSGRRSGGNNGGGVAHQNGGIRVTLFKHEGSISCWVGFCWADLGHLLPKRCRTTIRIYPIHRHGEEFFKQGDVLPIKKLGGRGVGVCSQDCVETQENHREKWGLVV</sequence>
<keyword evidence="2" id="KW-1185">Reference proteome</keyword>